<keyword evidence="2" id="KW-0732">Signal</keyword>
<keyword evidence="4" id="KW-1185">Reference proteome</keyword>
<dbReference type="PROSITE" id="PS51257">
    <property type="entry name" value="PROKAR_LIPOPROTEIN"/>
    <property type="match status" value="1"/>
</dbReference>
<organism evidence="3 4">
    <name type="scientific">Phytoactinopolyspora alkaliphila</name>
    <dbReference type="NCBI Taxonomy" id="1783498"/>
    <lineage>
        <taxon>Bacteria</taxon>
        <taxon>Bacillati</taxon>
        <taxon>Actinomycetota</taxon>
        <taxon>Actinomycetes</taxon>
        <taxon>Jiangellales</taxon>
        <taxon>Jiangellaceae</taxon>
        <taxon>Phytoactinopolyspora</taxon>
    </lineage>
</organism>
<feature type="region of interest" description="Disordered" evidence="1">
    <location>
        <begin position="29"/>
        <end position="48"/>
    </location>
</feature>
<dbReference type="Pfam" id="PF01547">
    <property type="entry name" value="SBP_bac_1"/>
    <property type="match status" value="1"/>
</dbReference>
<feature type="chain" id="PRO_5026870214" evidence="2">
    <location>
        <begin position="23"/>
        <end position="471"/>
    </location>
</feature>
<dbReference type="PANTHER" id="PTHR43649">
    <property type="entry name" value="ARABINOSE-BINDING PROTEIN-RELATED"/>
    <property type="match status" value="1"/>
</dbReference>
<dbReference type="InterPro" id="IPR006059">
    <property type="entry name" value="SBP"/>
</dbReference>
<feature type="signal peptide" evidence="2">
    <location>
        <begin position="1"/>
        <end position="22"/>
    </location>
</feature>
<accession>A0A6N9YP54</accession>
<gene>
    <name evidence="3" type="ORF">G1H11_15550</name>
</gene>
<comment type="caution">
    <text evidence="3">The sequence shown here is derived from an EMBL/GenBank/DDBJ whole genome shotgun (WGS) entry which is preliminary data.</text>
</comment>
<evidence type="ECO:0000313" key="3">
    <source>
        <dbReference type="EMBL" id="NED96725.1"/>
    </source>
</evidence>
<dbReference type="AlphaFoldDB" id="A0A6N9YP54"/>
<dbReference type="PANTHER" id="PTHR43649:SF12">
    <property type="entry name" value="DIACETYLCHITOBIOSE BINDING PROTEIN DASA"/>
    <property type="match status" value="1"/>
</dbReference>
<reference evidence="3 4" key="1">
    <citation type="submission" date="2020-02" db="EMBL/GenBank/DDBJ databases">
        <authorList>
            <person name="Li X.-J."/>
            <person name="Feng X.-M."/>
        </authorList>
    </citation>
    <scope>NUCLEOTIDE SEQUENCE [LARGE SCALE GENOMIC DNA]</scope>
    <source>
        <strain evidence="3 4">CGMCC 4.7225</strain>
    </source>
</reference>
<dbReference type="RefSeq" id="WP_163819510.1">
    <property type="nucleotide sequence ID" value="NZ_JAAGOB010000008.1"/>
</dbReference>
<dbReference type="InterPro" id="IPR050490">
    <property type="entry name" value="Bact_solute-bd_prot1"/>
</dbReference>
<protein>
    <submittedName>
        <fullName evidence="3">Extracellular solute-binding protein</fullName>
    </submittedName>
</protein>
<evidence type="ECO:0000313" key="4">
    <source>
        <dbReference type="Proteomes" id="UP000469185"/>
    </source>
</evidence>
<evidence type="ECO:0000256" key="1">
    <source>
        <dbReference type="SAM" id="MobiDB-lite"/>
    </source>
</evidence>
<sequence length="471" mass="51614">MRIHLRRSHAAALLIAPLLVLAACGGDDDGSGGDGDNGQEAPEPSDEPVHLTISHNATRPQIEAVWIEDYVIPEFEALMAEQGREVTVEHIEGGVDDYKTQLALDLSVGEGPDITSFDQFWTAEFAAAGLIEPLRTLVGDQVDEWEGWEQIPDAVVGSLAVDDEPYGLPLGTDGRVIFYRTDLFEDAGLPTDWQPTSWDEILDAARTLQSELPDIIPMQLNAGINMEEATTLQGYIPLLLGAGGDLHVDGMWQGDTPAVRQALEFYDTIYSEGLADTDMQLLTDGRDRSFEAFSQGNLGMLIEGDYLWRGVINPEGNFPLEDREDLVGWALIPAQEPGAGIRGQDFVSASGGTGRVINPNTEHPHEAWELLTFMSSYESQLDYVEREPRITAREDVNEDGIAHDPMLTFVAEEVLPLTWYRPGFEEYPQVSEAIQFMVENVVSGRSDVESAAQEFHSTLEGIVGPDNVAGG</sequence>
<dbReference type="Gene3D" id="3.40.190.10">
    <property type="entry name" value="Periplasmic binding protein-like II"/>
    <property type="match status" value="2"/>
</dbReference>
<evidence type="ECO:0000256" key="2">
    <source>
        <dbReference type="SAM" id="SignalP"/>
    </source>
</evidence>
<name>A0A6N9YP54_9ACTN</name>
<dbReference type="SUPFAM" id="SSF53850">
    <property type="entry name" value="Periplasmic binding protein-like II"/>
    <property type="match status" value="1"/>
</dbReference>
<dbReference type="Proteomes" id="UP000469185">
    <property type="component" value="Unassembled WGS sequence"/>
</dbReference>
<dbReference type="EMBL" id="JAAGOB010000008">
    <property type="protein sequence ID" value="NED96725.1"/>
    <property type="molecule type" value="Genomic_DNA"/>
</dbReference>
<proteinExistence type="predicted"/>